<dbReference type="Proteomes" id="UP000545435">
    <property type="component" value="Unassembled WGS sequence"/>
</dbReference>
<proteinExistence type="predicted"/>
<organism evidence="1 2">
    <name type="scientific">Rostratula benghalensis</name>
    <name type="common">greater painted-snipe</name>
    <dbReference type="NCBI Taxonomy" id="118793"/>
    <lineage>
        <taxon>Eukaryota</taxon>
        <taxon>Metazoa</taxon>
        <taxon>Chordata</taxon>
        <taxon>Craniata</taxon>
        <taxon>Vertebrata</taxon>
        <taxon>Euteleostomi</taxon>
        <taxon>Archelosauria</taxon>
        <taxon>Archosauria</taxon>
        <taxon>Dinosauria</taxon>
        <taxon>Saurischia</taxon>
        <taxon>Theropoda</taxon>
        <taxon>Coelurosauria</taxon>
        <taxon>Aves</taxon>
        <taxon>Neognathae</taxon>
        <taxon>Neoaves</taxon>
        <taxon>Charadriiformes</taxon>
        <taxon>Rostratulidae</taxon>
        <taxon>Rostratula</taxon>
    </lineage>
</organism>
<protein>
    <submittedName>
        <fullName evidence="1">ENR1 protein</fullName>
    </submittedName>
</protein>
<keyword evidence="2" id="KW-1185">Reference proteome</keyword>
<evidence type="ECO:0000313" key="1">
    <source>
        <dbReference type="EMBL" id="NXJ71986.1"/>
    </source>
</evidence>
<reference evidence="1 2" key="1">
    <citation type="submission" date="2019-09" db="EMBL/GenBank/DDBJ databases">
        <title>Bird 10,000 Genomes (B10K) Project - Family phase.</title>
        <authorList>
            <person name="Zhang G."/>
        </authorList>
    </citation>
    <scope>NUCLEOTIDE SEQUENCE [LARGE SCALE GENOMIC DNA]</scope>
    <source>
        <strain evidence="1">B10K-DU-006-20</strain>
        <tissue evidence="1">Mixed tissue sample</tissue>
    </source>
</reference>
<feature type="non-terminal residue" evidence="1">
    <location>
        <position position="94"/>
    </location>
</feature>
<name>A0A7L0DMR0_9CHAR</name>
<gene>
    <name evidence="1" type="primary">Erv31_2</name>
    <name evidence="1" type="ORF">ROSBEN_R15649</name>
</gene>
<comment type="caution">
    <text evidence="1">The sequence shown here is derived from an EMBL/GenBank/DDBJ whole genome shotgun (WGS) entry which is preliminary data.</text>
</comment>
<dbReference type="AlphaFoldDB" id="A0A7L0DMR0"/>
<accession>A0A7L0DMR0</accession>
<dbReference type="EMBL" id="VXAI01000735">
    <property type="protein sequence ID" value="NXJ71986.1"/>
    <property type="molecule type" value="Genomic_DNA"/>
</dbReference>
<sequence>EIREELQNPLGLPSLGINLFIDLAERIAGELNVTHCWVCGGPLMSEEWPWKGMSLSPLQILKWNHSVVSEENKRSFGWILASEVIGTECLGRKG</sequence>
<evidence type="ECO:0000313" key="2">
    <source>
        <dbReference type="Proteomes" id="UP000545435"/>
    </source>
</evidence>
<feature type="non-terminal residue" evidence="1">
    <location>
        <position position="1"/>
    </location>
</feature>